<feature type="region of interest" description="Disordered" evidence="1">
    <location>
        <begin position="24"/>
        <end position="47"/>
    </location>
</feature>
<name>A0ABZ0ZNZ3_9ACTN</name>
<accession>A0ABZ0ZNZ3</accession>
<sequence>MSVSARSAALVIAGLLLTACGGDDGSEGSDDSGGSAGQVTEDAGPTAVAEPTTVWVGSSEASALLKVDPATRAVEKIPVDEGPWKVAFAESSLWVQTPEVQRRDPTTGQPSDILFEEVYVHDFLVDGDGIWMSLRDEPKLVRYDLASGQPEDEVQLPSADFNLEYLALQGDSMLAANSYDGTAVRIDLTTGEVVGRYNPDEVIWDVQLIDDSLWVAHYGGLVELDAATLAPRRTIQGVEAAYALSADETGQLWVGLDDMVGTIDDSGQFQPVAASVRDGTGAGNVDDIEVSEQSVWITHEDVGLVRLDRATGQLDEPVALPGVGAFAPTFDIALQ</sequence>
<evidence type="ECO:0008006" key="4">
    <source>
        <dbReference type="Google" id="ProtNLM"/>
    </source>
</evidence>
<dbReference type="SUPFAM" id="SSF50998">
    <property type="entry name" value="Quinoprotein alcohol dehydrogenase-like"/>
    <property type="match status" value="1"/>
</dbReference>
<dbReference type="EMBL" id="CP141059">
    <property type="protein sequence ID" value="WQQ25942.1"/>
    <property type="molecule type" value="Genomic_DNA"/>
</dbReference>
<keyword evidence="3" id="KW-1185">Reference proteome</keyword>
<dbReference type="PROSITE" id="PS51257">
    <property type="entry name" value="PROKAR_LIPOPROTEIN"/>
    <property type="match status" value="1"/>
</dbReference>
<proteinExistence type="predicted"/>
<evidence type="ECO:0000313" key="3">
    <source>
        <dbReference type="Proteomes" id="UP001327225"/>
    </source>
</evidence>
<reference evidence="3" key="1">
    <citation type="submission" date="2023-12" db="EMBL/GenBank/DDBJ databases">
        <title>Novel species in genus Nocardioides.</title>
        <authorList>
            <person name="Zhou H."/>
        </authorList>
    </citation>
    <scope>NUCLEOTIDE SEQUENCE [LARGE SCALE GENOMIC DNA]</scope>
    <source>
        <strain evidence="3">HM61</strain>
    </source>
</reference>
<dbReference type="InterPro" id="IPR015943">
    <property type="entry name" value="WD40/YVTN_repeat-like_dom_sf"/>
</dbReference>
<dbReference type="Gene3D" id="2.130.10.10">
    <property type="entry name" value="YVTN repeat-like/Quinoprotein amine dehydrogenase"/>
    <property type="match status" value="1"/>
</dbReference>
<dbReference type="RefSeq" id="WP_322937106.1">
    <property type="nucleotide sequence ID" value="NZ_CP141059.1"/>
</dbReference>
<gene>
    <name evidence="2" type="ORF">SHK19_18485</name>
</gene>
<organism evidence="2 3">
    <name type="scientific">Nocardioides bizhenqiangii</name>
    <dbReference type="NCBI Taxonomy" id="3095076"/>
    <lineage>
        <taxon>Bacteria</taxon>
        <taxon>Bacillati</taxon>
        <taxon>Actinomycetota</taxon>
        <taxon>Actinomycetes</taxon>
        <taxon>Propionibacteriales</taxon>
        <taxon>Nocardioidaceae</taxon>
        <taxon>Nocardioides</taxon>
    </lineage>
</organism>
<dbReference type="Proteomes" id="UP001327225">
    <property type="component" value="Chromosome"/>
</dbReference>
<dbReference type="InterPro" id="IPR011047">
    <property type="entry name" value="Quinoprotein_ADH-like_sf"/>
</dbReference>
<evidence type="ECO:0000256" key="1">
    <source>
        <dbReference type="SAM" id="MobiDB-lite"/>
    </source>
</evidence>
<evidence type="ECO:0000313" key="2">
    <source>
        <dbReference type="EMBL" id="WQQ25942.1"/>
    </source>
</evidence>
<protein>
    <recommendedName>
        <fullName evidence="4">SMP-30/Gluconolactonase/LRE-like region domain-containing protein</fullName>
    </recommendedName>
</protein>